<dbReference type="EMBL" id="CP053564">
    <property type="protein sequence ID" value="QJY48797.1"/>
    <property type="molecule type" value="Genomic_DNA"/>
</dbReference>
<evidence type="ECO:0000313" key="2">
    <source>
        <dbReference type="EMBL" id="QJY48797.1"/>
    </source>
</evidence>
<feature type="domain" description="STAS" evidence="1">
    <location>
        <begin position="17"/>
        <end position="136"/>
    </location>
</feature>
<keyword evidence="2" id="KW-0547">Nucleotide-binding</keyword>
<sequence length="249" mass="26282">MRAPLRCEVPLRYPVGLVVVTGVLRLDSAPVLRAAALKVLADRPSALVLDLAGLEVSDPAAATVLPLIEQHAANRADAALLLAAPSPSVLGELRRLGVNVPVHPSRAAALAAAATRPAPTRVRLPFAAVEDAAGAARDRVRHACRLWSLSDGLSQRAAQVVNELVTNAVQHTRTGGTLLVTRRPALLHLAVRDASPDPPVLGEGFGLRIVDGLSTGWGVRAVPDGKVVWATLRIWPDIDPRTARTVVER</sequence>
<dbReference type="SUPFAM" id="SSF52091">
    <property type="entry name" value="SpoIIaa-like"/>
    <property type="match status" value="1"/>
</dbReference>
<proteinExistence type="predicted"/>
<dbReference type="InterPro" id="IPR050267">
    <property type="entry name" value="Anti-sigma-factor_SerPK"/>
</dbReference>
<accession>A0A6M6JPB8</accession>
<dbReference type="Gene3D" id="3.30.565.10">
    <property type="entry name" value="Histidine kinase-like ATPase, C-terminal domain"/>
    <property type="match status" value="1"/>
</dbReference>
<reference evidence="2 3" key="1">
    <citation type="submission" date="2020-05" db="EMBL/GenBank/DDBJ databases">
        <authorList>
            <person name="Mo P."/>
        </authorList>
    </citation>
    <scope>NUCLEOTIDE SEQUENCE [LARGE SCALE GENOMIC DNA]</scope>
    <source>
        <strain evidence="2 3">Gen01</strain>
    </source>
</reference>
<dbReference type="InterPro" id="IPR002645">
    <property type="entry name" value="STAS_dom"/>
</dbReference>
<dbReference type="KEGG" id="pbro:HOP40_25940"/>
<dbReference type="PANTHER" id="PTHR35526">
    <property type="entry name" value="ANTI-SIGMA-F FACTOR RSBW-RELATED"/>
    <property type="match status" value="1"/>
</dbReference>
<dbReference type="InterPro" id="IPR036513">
    <property type="entry name" value="STAS_dom_sf"/>
</dbReference>
<protein>
    <submittedName>
        <fullName evidence="2">ATP-binding protein</fullName>
    </submittedName>
</protein>
<evidence type="ECO:0000313" key="3">
    <source>
        <dbReference type="Proteomes" id="UP000505377"/>
    </source>
</evidence>
<dbReference type="RefSeq" id="WP_172163072.1">
    <property type="nucleotide sequence ID" value="NZ_CP053564.1"/>
</dbReference>
<gene>
    <name evidence="2" type="ORF">HOP40_25940</name>
</gene>
<dbReference type="Proteomes" id="UP000505377">
    <property type="component" value="Chromosome"/>
</dbReference>
<name>A0A6M6JPB8_9PSEU</name>
<dbReference type="Gene3D" id="3.30.750.24">
    <property type="entry name" value="STAS domain"/>
    <property type="match status" value="1"/>
</dbReference>
<evidence type="ECO:0000259" key="1">
    <source>
        <dbReference type="PROSITE" id="PS50801"/>
    </source>
</evidence>
<keyword evidence="2" id="KW-0067">ATP-binding</keyword>
<dbReference type="PANTHER" id="PTHR35526:SF3">
    <property type="entry name" value="ANTI-SIGMA-F FACTOR RSBW"/>
    <property type="match status" value="1"/>
</dbReference>
<organism evidence="2 3">
    <name type="scientific">Pseudonocardia broussonetiae</name>
    <dbReference type="NCBI Taxonomy" id="2736640"/>
    <lineage>
        <taxon>Bacteria</taxon>
        <taxon>Bacillati</taxon>
        <taxon>Actinomycetota</taxon>
        <taxon>Actinomycetes</taxon>
        <taxon>Pseudonocardiales</taxon>
        <taxon>Pseudonocardiaceae</taxon>
        <taxon>Pseudonocardia</taxon>
    </lineage>
</organism>
<dbReference type="InterPro" id="IPR036890">
    <property type="entry name" value="HATPase_C_sf"/>
</dbReference>
<dbReference type="AlphaFoldDB" id="A0A6M6JPB8"/>
<keyword evidence="3" id="KW-1185">Reference proteome</keyword>
<dbReference type="CDD" id="cd16936">
    <property type="entry name" value="HATPase_RsbW-like"/>
    <property type="match status" value="1"/>
</dbReference>
<dbReference type="PROSITE" id="PS50801">
    <property type="entry name" value="STAS"/>
    <property type="match status" value="1"/>
</dbReference>
<dbReference type="GO" id="GO:0005524">
    <property type="term" value="F:ATP binding"/>
    <property type="evidence" value="ECO:0007669"/>
    <property type="project" value="UniProtKB-KW"/>
</dbReference>
<dbReference type="SUPFAM" id="SSF55874">
    <property type="entry name" value="ATPase domain of HSP90 chaperone/DNA topoisomerase II/histidine kinase"/>
    <property type="match status" value="1"/>
</dbReference>